<dbReference type="STRING" id="4577.A0A1D6GL60"/>
<feature type="domain" description="CCHC-type" evidence="8">
    <location>
        <begin position="202"/>
        <end position="217"/>
    </location>
</feature>
<accession>A0A1D6GL60</accession>
<dbReference type="PaxDb" id="4577-GRMZM2G379428_P01"/>
<evidence type="ECO:0000259" key="9">
    <source>
        <dbReference type="PROSITE" id="PS51282"/>
    </source>
</evidence>
<evidence type="ECO:0000256" key="2">
    <source>
        <dbReference type="ARBA" id="ARBA00022723"/>
    </source>
</evidence>
<dbReference type="OrthoDB" id="106784at2759"/>
<dbReference type="Gene3D" id="3.10.20.90">
    <property type="entry name" value="Phosphatidylinositol 3-kinase Catalytic Subunit, Chain A, domain 1"/>
    <property type="match status" value="1"/>
</dbReference>
<feature type="region of interest" description="Disordered" evidence="7">
    <location>
        <begin position="546"/>
        <end position="615"/>
    </location>
</feature>
<feature type="compositionally biased region" description="Polar residues" evidence="7">
    <location>
        <begin position="346"/>
        <end position="358"/>
    </location>
</feature>
<dbReference type="AlphaFoldDB" id="A0A1D6GL60"/>
<dbReference type="GO" id="GO:0061630">
    <property type="term" value="F:ubiquitin protein ligase activity"/>
    <property type="evidence" value="ECO:0000318"/>
    <property type="project" value="GO_Central"/>
</dbReference>
<evidence type="ECO:0000313" key="12">
    <source>
        <dbReference type="Proteomes" id="UP000007305"/>
    </source>
</evidence>
<sequence length="615" mass="67643">MGVVYYQYKSEKEICSMPVPHAFISVSELKQLIMTSGRHGRGRTRGRATEDIVISNAQTGEEYADERASIPQNTTVLVRRISIPGQLSEKIVLSPRPEVTEECSVPCKSVVTDSSSKSCSSTVVQDEDAVIAAVIDAAELKWEQLPSKRGQDSGRFTSRRNYGPLEGETPPPGYVCRSCGVPGHFIQHCSQENKMPPPGYICYRCRIPGHFIHHCPSIGDPKFDNNKMSRSLVPVVTPVDGILDSLVPSAPAGAVDDLPAELHCRLCKKVMRDAVLTSKCCFDSFCDRCIRDYIIKESKCICGVETLADDLIPNQTLRSTISNMLGTQTSSGGSGTTRHRSSSGSNPNPKIQSHTASVASAREVKQSIDHQLPAVSAPDYVLQVATEGDLVNQPLEKLAATAEILSKYEGNSAEVSVEKAVANAEALKVKDGSETTSNATTVSGSREHDVTRTDQAKKKRKKADLTKNVQPNNVGYGYNVSFDPAYYNPFINGHPWATEPYMYSSMGMPYAGYPMDPYCANPMDPYCEYPMDPYCVNPMQGYPASYQRPETEPMRRGSTAAARAPLKHRERSDRHRPKDTRLQPQSTEHKRRLVSSHGTRSNSDRRDHGHSYGAS</sequence>
<evidence type="ECO:0000256" key="6">
    <source>
        <dbReference type="PROSITE-ProRule" id="PRU00047"/>
    </source>
</evidence>
<dbReference type="ExpressionAtlas" id="A0A1D6GL60">
    <property type="expression patterns" value="baseline and differential"/>
</dbReference>
<reference evidence="11" key="4">
    <citation type="submission" date="2021-05" db="UniProtKB">
        <authorList>
            <consortium name="EnsemblPlants"/>
        </authorList>
    </citation>
    <scope>IDENTIFICATION</scope>
    <source>
        <strain evidence="11">cv. B73</strain>
    </source>
</reference>
<dbReference type="InterPro" id="IPR014891">
    <property type="entry name" value="DWNN_domain"/>
</dbReference>
<feature type="region of interest" description="Disordered" evidence="7">
    <location>
        <begin position="146"/>
        <end position="167"/>
    </location>
</feature>
<feature type="region of interest" description="Disordered" evidence="7">
    <location>
        <begin position="324"/>
        <end position="360"/>
    </location>
</feature>
<dbReference type="GO" id="GO:0006397">
    <property type="term" value="P:mRNA processing"/>
    <property type="evidence" value="ECO:0007669"/>
    <property type="project" value="InterPro"/>
</dbReference>
<evidence type="ECO:0007829" key="13">
    <source>
        <dbReference type="PeptideAtlas" id="A0A1D6GL60"/>
    </source>
</evidence>
<dbReference type="RefSeq" id="XP_008644629.1">
    <property type="nucleotide sequence ID" value="XM_008646407.3"/>
</dbReference>
<organism evidence="10">
    <name type="scientific">Zea mays</name>
    <name type="common">Maize</name>
    <dbReference type="NCBI Taxonomy" id="4577"/>
    <lineage>
        <taxon>Eukaryota</taxon>
        <taxon>Viridiplantae</taxon>
        <taxon>Streptophyta</taxon>
        <taxon>Embryophyta</taxon>
        <taxon>Tracheophyta</taxon>
        <taxon>Spermatophyta</taxon>
        <taxon>Magnoliopsida</taxon>
        <taxon>Liliopsida</taxon>
        <taxon>Poales</taxon>
        <taxon>Poaceae</taxon>
        <taxon>PACMAD clade</taxon>
        <taxon>Panicoideae</taxon>
        <taxon>Andropogonodae</taxon>
        <taxon>Andropogoneae</taxon>
        <taxon>Tripsacinae</taxon>
        <taxon>Zea</taxon>
    </lineage>
</organism>
<keyword evidence="13" id="KW-1267">Proteomics identification</keyword>
<dbReference type="PANTHER" id="PTHR15439:SF6">
    <property type="entry name" value="OS03G0659400 PROTEIN"/>
    <property type="match status" value="1"/>
</dbReference>
<name>A0A1D6GL60_MAIZE</name>
<evidence type="ECO:0000313" key="11">
    <source>
        <dbReference type="EnsemblPlants" id="Zm00001eb218140_P001"/>
    </source>
</evidence>
<evidence type="ECO:0000256" key="7">
    <source>
        <dbReference type="SAM" id="MobiDB-lite"/>
    </source>
</evidence>
<dbReference type="Gene3D" id="3.30.40.10">
    <property type="entry name" value="Zinc/RING finger domain, C3HC4 (zinc finger)"/>
    <property type="match status" value="1"/>
</dbReference>
<evidence type="ECO:0000256" key="3">
    <source>
        <dbReference type="ARBA" id="ARBA00022771"/>
    </source>
</evidence>
<dbReference type="PROSITE" id="PS51282">
    <property type="entry name" value="DWNN"/>
    <property type="match status" value="1"/>
</dbReference>
<dbReference type="Pfam" id="PF13696">
    <property type="entry name" value="zf-CCHC_2"/>
    <property type="match status" value="1"/>
</dbReference>
<dbReference type="PROSITE" id="PS50158">
    <property type="entry name" value="ZF_CCHC"/>
    <property type="match status" value="1"/>
</dbReference>
<dbReference type="SMR" id="A0A1D6GL60"/>
<dbReference type="PANTHER" id="PTHR15439">
    <property type="entry name" value="RETINOBLASTOMA-BINDING PROTEIN 6"/>
    <property type="match status" value="1"/>
</dbReference>
<dbReference type="OMA" id="IMSKDEG"/>
<protein>
    <submittedName>
        <fullName evidence="10">DWNN domain a CCHC-type zinc finger</fullName>
    </submittedName>
</protein>
<dbReference type="InterPro" id="IPR036875">
    <property type="entry name" value="Znf_CCHC_sf"/>
</dbReference>
<dbReference type="EMBL" id="CM000781">
    <property type="protein sequence ID" value="AQK64051.1"/>
    <property type="molecule type" value="Genomic_DNA"/>
</dbReference>
<dbReference type="eggNOG" id="KOG0314">
    <property type="taxonomic scope" value="Eukaryota"/>
</dbReference>
<comment type="subcellular location">
    <subcellularLocation>
        <location evidence="1">Nucleus</location>
    </subcellularLocation>
</comment>
<dbReference type="CDD" id="cd16620">
    <property type="entry name" value="vRING-HC-C4C4_RBBP6"/>
    <property type="match status" value="1"/>
</dbReference>
<dbReference type="Pfam" id="PF08783">
    <property type="entry name" value="DWNN"/>
    <property type="match status" value="1"/>
</dbReference>
<feature type="compositionally biased region" description="Basic residues" evidence="7">
    <location>
        <begin position="565"/>
        <end position="578"/>
    </location>
</feature>
<dbReference type="SMART" id="SM00343">
    <property type="entry name" value="ZnF_C2HC"/>
    <property type="match status" value="2"/>
</dbReference>
<dbReference type="GO" id="GO:0016567">
    <property type="term" value="P:protein ubiquitination"/>
    <property type="evidence" value="ECO:0000318"/>
    <property type="project" value="GO_Central"/>
</dbReference>
<proteinExistence type="evidence at protein level"/>
<dbReference type="IntAct" id="A0A1D6GL60">
    <property type="interactions" value="5"/>
</dbReference>
<evidence type="ECO:0000313" key="10">
    <source>
        <dbReference type="EMBL" id="AQK64051.1"/>
    </source>
</evidence>
<dbReference type="Gramene" id="Zm00001eb218140_T001">
    <property type="protein sequence ID" value="Zm00001eb218140_P001"/>
    <property type="gene ID" value="Zm00001eb218140"/>
</dbReference>
<dbReference type="KEGG" id="zma:103626024"/>
<keyword evidence="4" id="KW-0862">Zinc</keyword>
<dbReference type="InterPro" id="IPR001878">
    <property type="entry name" value="Znf_CCHC"/>
</dbReference>
<dbReference type="SUPFAM" id="SSF57850">
    <property type="entry name" value="RING/U-box"/>
    <property type="match status" value="1"/>
</dbReference>
<dbReference type="InterPro" id="IPR013083">
    <property type="entry name" value="Znf_RING/FYVE/PHD"/>
</dbReference>
<dbReference type="InterPro" id="IPR025829">
    <property type="entry name" value="Zn_knuckle_CX2CX3GHX4C"/>
</dbReference>
<feature type="compositionally biased region" description="Polar residues" evidence="7">
    <location>
        <begin position="434"/>
        <end position="444"/>
    </location>
</feature>
<dbReference type="GO" id="GO:0003676">
    <property type="term" value="F:nucleic acid binding"/>
    <property type="evidence" value="ECO:0007669"/>
    <property type="project" value="InterPro"/>
</dbReference>
<evidence type="ECO:0000256" key="1">
    <source>
        <dbReference type="ARBA" id="ARBA00004123"/>
    </source>
</evidence>
<evidence type="ECO:0000256" key="5">
    <source>
        <dbReference type="ARBA" id="ARBA00023242"/>
    </source>
</evidence>
<dbReference type="InterPro" id="IPR033489">
    <property type="entry name" value="RBBP6"/>
</dbReference>
<dbReference type="GO" id="GO:0006511">
    <property type="term" value="P:ubiquitin-dependent protein catabolic process"/>
    <property type="evidence" value="ECO:0000318"/>
    <property type="project" value="GO_Central"/>
</dbReference>
<reference evidence="10" key="2">
    <citation type="submission" date="2015-12" db="EMBL/GenBank/DDBJ databases">
        <title>Update maize B73 reference genome by single molecule sequencing technologies.</title>
        <authorList>
            <consortium name="Maize Genome Sequencing Project"/>
            <person name="Ware D."/>
        </authorList>
    </citation>
    <scope>NUCLEOTIDE SEQUENCE</scope>
    <source>
        <tissue evidence="10">Seedling</tissue>
    </source>
</reference>
<feature type="region of interest" description="Disordered" evidence="7">
    <location>
        <begin position="431"/>
        <end position="461"/>
    </location>
</feature>
<dbReference type="SUPFAM" id="SSF57756">
    <property type="entry name" value="Retrovirus zinc finger-like domains"/>
    <property type="match status" value="1"/>
</dbReference>
<dbReference type="Gene3D" id="4.10.60.10">
    <property type="entry name" value="Zinc finger, CCHC-type"/>
    <property type="match status" value="2"/>
</dbReference>
<gene>
    <name evidence="11" type="primary">LOC103626024</name>
    <name evidence="10" type="ORF">ZEAMMB73_Zm00001d013627</name>
</gene>
<feature type="compositionally biased region" description="Basic and acidic residues" evidence="7">
    <location>
        <begin position="445"/>
        <end position="456"/>
    </location>
</feature>
<evidence type="ECO:0000259" key="8">
    <source>
        <dbReference type="PROSITE" id="PS50158"/>
    </source>
</evidence>
<dbReference type="Proteomes" id="UP000007305">
    <property type="component" value="Chromosome 5"/>
</dbReference>
<dbReference type="EMBL" id="CM000781">
    <property type="protein sequence ID" value="AQK64052.1"/>
    <property type="molecule type" value="Genomic_DNA"/>
</dbReference>
<keyword evidence="12" id="KW-1185">Reference proteome</keyword>
<dbReference type="GO" id="GO:0008270">
    <property type="term" value="F:zinc ion binding"/>
    <property type="evidence" value="ECO:0007669"/>
    <property type="project" value="UniProtKB-KW"/>
</dbReference>
<keyword evidence="5" id="KW-0539">Nucleus</keyword>
<keyword evidence="2" id="KW-0479">Metal-binding</keyword>
<feature type="compositionally biased region" description="Basic and acidic residues" evidence="7">
    <location>
        <begin position="602"/>
        <end position="615"/>
    </location>
</feature>
<dbReference type="GO" id="GO:0005634">
    <property type="term" value="C:nucleus"/>
    <property type="evidence" value="ECO:0000318"/>
    <property type="project" value="GO_Central"/>
</dbReference>
<evidence type="ECO:0000256" key="4">
    <source>
        <dbReference type="ARBA" id="ARBA00022833"/>
    </source>
</evidence>
<dbReference type="SMART" id="SM01180">
    <property type="entry name" value="DWNN"/>
    <property type="match status" value="1"/>
</dbReference>
<reference evidence="11" key="3">
    <citation type="submission" date="2019-07" db="EMBL/GenBank/DDBJ databases">
        <authorList>
            <person name="Seetharam A."/>
            <person name="Woodhouse M."/>
            <person name="Cannon E."/>
        </authorList>
    </citation>
    <scope>NUCLEOTIDE SEQUENCE [LARGE SCALE GENOMIC DNA]</scope>
    <source>
        <strain evidence="11">cv. B73</strain>
    </source>
</reference>
<feature type="domain" description="DWNN" evidence="9">
    <location>
        <begin position="4"/>
        <end position="82"/>
    </location>
</feature>
<reference evidence="12" key="1">
    <citation type="journal article" date="2009" name="Science">
        <title>The B73 maize genome: complexity, diversity, and dynamics.</title>
        <authorList>
            <person name="Schnable P.S."/>
            <person name="Ware D."/>
            <person name="Fulton R.S."/>
            <person name="Stein J.C."/>
            <person name="Wei F."/>
            <person name="Pasternak S."/>
            <person name="Liang C."/>
            <person name="Zhang J."/>
            <person name="Fulton L."/>
            <person name="Graves T.A."/>
            <person name="Minx P."/>
            <person name="Reily A.D."/>
            <person name="Courtney L."/>
            <person name="Kruchowski S.S."/>
            <person name="Tomlinson C."/>
            <person name="Strong C."/>
            <person name="Delehaunty K."/>
            <person name="Fronick C."/>
            <person name="Courtney B."/>
            <person name="Rock S.M."/>
            <person name="Belter E."/>
            <person name="Du F."/>
            <person name="Kim K."/>
            <person name="Abbott R.M."/>
            <person name="Cotton M."/>
            <person name="Levy A."/>
            <person name="Marchetto P."/>
            <person name="Ochoa K."/>
            <person name="Jackson S.M."/>
            <person name="Gillam B."/>
            <person name="Chen W."/>
            <person name="Yan L."/>
            <person name="Higginbotham J."/>
            <person name="Cardenas M."/>
            <person name="Waligorski J."/>
            <person name="Applebaum E."/>
            <person name="Phelps L."/>
            <person name="Falcone J."/>
            <person name="Kanchi K."/>
            <person name="Thane T."/>
            <person name="Scimone A."/>
            <person name="Thane N."/>
            <person name="Henke J."/>
            <person name="Wang T."/>
            <person name="Ruppert J."/>
            <person name="Shah N."/>
            <person name="Rotter K."/>
            <person name="Hodges J."/>
            <person name="Ingenthron E."/>
            <person name="Cordes M."/>
            <person name="Kohlberg S."/>
            <person name="Sgro J."/>
            <person name="Delgado B."/>
            <person name="Mead K."/>
            <person name="Chinwalla A."/>
            <person name="Leonard S."/>
            <person name="Crouse K."/>
            <person name="Collura K."/>
            <person name="Kudrna D."/>
            <person name="Currie J."/>
            <person name="He R."/>
            <person name="Angelova A."/>
            <person name="Rajasekar S."/>
            <person name="Mueller T."/>
            <person name="Lomeli R."/>
            <person name="Scara G."/>
            <person name="Ko A."/>
            <person name="Delaney K."/>
            <person name="Wissotski M."/>
            <person name="Lopez G."/>
            <person name="Campos D."/>
            <person name="Braidotti M."/>
            <person name="Ashley E."/>
            <person name="Golser W."/>
            <person name="Kim H."/>
            <person name="Lee S."/>
            <person name="Lin J."/>
            <person name="Dujmic Z."/>
            <person name="Kim W."/>
            <person name="Talag J."/>
            <person name="Zuccolo A."/>
            <person name="Fan C."/>
            <person name="Sebastian A."/>
            <person name="Kramer M."/>
            <person name="Spiegel L."/>
            <person name="Nascimento L."/>
            <person name="Zutavern T."/>
            <person name="Miller B."/>
            <person name="Ambroise C."/>
            <person name="Muller S."/>
            <person name="Spooner W."/>
            <person name="Narechania A."/>
            <person name="Ren L."/>
            <person name="Wei S."/>
            <person name="Kumari S."/>
            <person name="Faga B."/>
            <person name="Levy M.J."/>
            <person name="McMahan L."/>
            <person name="Van Buren P."/>
            <person name="Vaughn M.W."/>
            <person name="Ying K."/>
            <person name="Yeh C.-T."/>
            <person name="Emrich S.J."/>
            <person name="Jia Y."/>
            <person name="Kalyanaraman A."/>
            <person name="Hsia A.-P."/>
            <person name="Barbazuk W.B."/>
            <person name="Baucom R.S."/>
            <person name="Brutnell T.P."/>
            <person name="Carpita N.C."/>
            <person name="Chaparro C."/>
            <person name="Chia J.-M."/>
            <person name="Deragon J.-M."/>
            <person name="Estill J.C."/>
            <person name="Fu Y."/>
            <person name="Jeddeloh J.A."/>
            <person name="Han Y."/>
            <person name="Lee H."/>
            <person name="Li P."/>
            <person name="Lisch D.R."/>
            <person name="Liu S."/>
            <person name="Liu Z."/>
            <person name="Nagel D.H."/>
            <person name="McCann M.C."/>
            <person name="SanMiguel P."/>
            <person name="Myers A.M."/>
            <person name="Nettleton D."/>
            <person name="Nguyen J."/>
            <person name="Penning B.W."/>
            <person name="Ponnala L."/>
            <person name="Schneider K.L."/>
            <person name="Schwartz D.C."/>
            <person name="Sharma A."/>
            <person name="Soderlund C."/>
            <person name="Springer N.M."/>
            <person name="Sun Q."/>
            <person name="Wang H."/>
            <person name="Waterman M."/>
            <person name="Westerman R."/>
            <person name="Wolfgruber T.K."/>
            <person name="Yang L."/>
            <person name="Yu Y."/>
            <person name="Zhang L."/>
            <person name="Zhou S."/>
            <person name="Zhu Q."/>
            <person name="Bennetzen J.L."/>
            <person name="Dawe R.K."/>
            <person name="Jiang J."/>
            <person name="Jiang N."/>
            <person name="Presting G.G."/>
            <person name="Wessler S.R."/>
            <person name="Aluru S."/>
            <person name="Martienssen R.A."/>
            <person name="Clifton S.W."/>
            <person name="McCombie W.R."/>
            <person name="Wing R.A."/>
            <person name="Wilson R.K."/>
        </authorList>
    </citation>
    <scope>NUCLEOTIDE SEQUENCE [LARGE SCALE GENOMIC DNA]</scope>
    <source>
        <strain evidence="12">cv. B73</strain>
    </source>
</reference>
<dbReference type="GeneID" id="103626024"/>
<dbReference type="EnsemblPlants" id="Zm00001eb218140_T001">
    <property type="protein sequence ID" value="Zm00001eb218140_P001"/>
    <property type="gene ID" value="Zm00001eb218140"/>
</dbReference>
<keyword evidence="3 6" id="KW-0863">Zinc-finger</keyword>